<dbReference type="Proteomes" id="UP000054937">
    <property type="component" value="Unassembled WGS sequence"/>
</dbReference>
<name>A0A0V0R5Y1_PSEPJ</name>
<evidence type="ECO:0000256" key="1">
    <source>
        <dbReference type="SAM" id="MobiDB-lite"/>
    </source>
</evidence>
<proteinExistence type="predicted"/>
<protein>
    <submittedName>
        <fullName evidence="2">Uncharacterized protein</fullName>
    </submittedName>
</protein>
<comment type="caution">
    <text evidence="2">The sequence shown here is derived from an EMBL/GenBank/DDBJ whole genome shotgun (WGS) entry which is preliminary data.</text>
</comment>
<feature type="region of interest" description="Disordered" evidence="1">
    <location>
        <begin position="122"/>
        <end position="173"/>
    </location>
</feature>
<feature type="compositionally biased region" description="Basic residues" evidence="1">
    <location>
        <begin position="157"/>
        <end position="170"/>
    </location>
</feature>
<reference evidence="2 3" key="1">
    <citation type="journal article" date="2015" name="Sci. Rep.">
        <title>Genome of the facultative scuticociliatosis pathogen Pseudocohnilembus persalinus provides insight into its virulence through horizontal gene transfer.</title>
        <authorList>
            <person name="Xiong J."/>
            <person name="Wang G."/>
            <person name="Cheng J."/>
            <person name="Tian M."/>
            <person name="Pan X."/>
            <person name="Warren A."/>
            <person name="Jiang C."/>
            <person name="Yuan D."/>
            <person name="Miao W."/>
        </authorList>
    </citation>
    <scope>NUCLEOTIDE SEQUENCE [LARGE SCALE GENOMIC DNA]</scope>
    <source>
        <strain evidence="2">36N120E</strain>
    </source>
</reference>
<gene>
    <name evidence="2" type="ORF">PPERSA_05297</name>
</gene>
<evidence type="ECO:0000313" key="2">
    <source>
        <dbReference type="EMBL" id="KRX09905.1"/>
    </source>
</evidence>
<keyword evidence="3" id="KW-1185">Reference proteome</keyword>
<dbReference type="InParanoid" id="A0A0V0R5Y1"/>
<feature type="compositionally biased region" description="Low complexity" evidence="1">
    <location>
        <begin position="124"/>
        <end position="156"/>
    </location>
</feature>
<organism evidence="2 3">
    <name type="scientific">Pseudocohnilembus persalinus</name>
    <name type="common">Ciliate</name>
    <dbReference type="NCBI Taxonomy" id="266149"/>
    <lineage>
        <taxon>Eukaryota</taxon>
        <taxon>Sar</taxon>
        <taxon>Alveolata</taxon>
        <taxon>Ciliophora</taxon>
        <taxon>Intramacronucleata</taxon>
        <taxon>Oligohymenophorea</taxon>
        <taxon>Scuticociliatia</taxon>
        <taxon>Philasterida</taxon>
        <taxon>Pseudocohnilembidae</taxon>
        <taxon>Pseudocohnilembus</taxon>
    </lineage>
</organism>
<evidence type="ECO:0000313" key="3">
    <source>
        <dbReference type="Proteomes" id="UP000054937"/>
    </source>
</evidence>
<sequence>MISNPQIASDALTAPKRKSVQPLDSLEKIQQHKFHIQQLTEQHFPLLSSILPSPTQSYSQQQQKNQDKCLPEELEEYINQIVSKLNFPSSFDHSYELNNMTSLATQQLQLVQKKQTEIISQFSQPSPQKKPNNININQQTNNNNNSATSSEASSPNKKIKNKLNNKKSKKQPLVLKQQLSQSEDAIDQLTTRSISNEHIIGAQMEQAKSLQKRSYDSLDTIDTSGVYQTSPLKKTVEYYQNNHFSSNNLEDLKANISLITKQSTNNYNNYIQKPLLGKSISVPPQKTQTNSNLQNQIQKLNKNQQKNNNNNNTTNNSSQQQQCVKNFTQTDFFSDQNISSDLDFKDAKTCQNSYEFNNIDSLFNDSMFMNSFNLEKQKKKSCYEIEELDFPENIHELDFFSENSQEII</sequence>
<dbReference type="AlphaFoldDB" id="A0A0V0R5Y1"/>
<dbReference type="EMBL" id="LDAU01000042">
    <property type="protein sequence ID" value="KRX09905.1"/>
    <property type="molecule type" value="Genomic_DNA"/>
</dbReference>
<accession>A0A0V0R5Y1</accession>